<dbReference type="InterPro" id="IPR011990">
    <property type="entry name" value="TPR-like_helical_dom_sf"/>
</dbReference>
<dbReference type="InterPro" id="IPR010817">
    <property type="entry name" value="HemY_N"/>
</dbReference>
<comment type="function">
    <text evidence="1">Involved in a late step of protoheme IX synthesis.</text>
</comment>
<keyword evidence="6 11" id="KW-0812">Transmembrane</keyword>
<sequence length="398" mass="45441">MIRIIIIFLVLLVSVWIGVQLNRDPGYLLIALNHWTIETNLWVAILGLILAFFLLHTLLLIVSKITHIPEAFRHWQTKRRMQKAQAKTQQGLIEFSEGHWAQAKNYLIKALPDTDSPLLNYLTAARAAQEMGDHNLRDDYLREAQQSMPDAKIAVELTQAQLQLANKQWEQALATLRHLQDLAPNHPYVLKLLMRLYKEVKDWQQLIALLPALKKNQVLSDKAFHLLRHQAYQGAIAELAKSAEIEPLNKLIANLPKDLRNDPELITIYCNALLEQHQDAQVEPILRHILRKTFNEKLINLYGQLKLGDKPLIFAESLVKKHPDSAELYLCLGRLSMTNNLWGKARHYFEKSISISPCSETYAELGKLLECLNNQAEACEAYRQGLLLSLNGGNLGNL</sequence>
<dbReference type="AlphaFoldDB" id="A0A222NZN6"/>
<evidence type="ECO:0000256" key="3">
    <source>
        <dbReference type="ARBA" id="ARBA00004744"/>
    </source>
</evidence>
<dbReference type="UniPathway" id="UPA00252"/>
<name>A0A222NZN6_9GAMM</name>
<evidence type="ECO:0000256" key="11">
    <source>
        <dbReference type="SAM" id="Phobius"/>
    </source>
</evidence>
<keyword evidence="7 11" id="KW-1133">Transmembrane helix</keyword>
<reference evidence="14" key="1">
    <citation type="submission" date="2016-07" db="EMBL/GenBank/DDBJ databases">
        <authorList>
            <person name="Florea S."/>
            <person name="Webb J.S."/>
            <person name="Jaromczyk J."/>
            <person name="Schardl C.L."/>
        </authorList>
    </citation>
    <scope>NUCLEOTIDE SEQUENCE [LARGE SCALE GENOMIC DNA]</scope>
    <source>
        <strain evidence="14">CDC-D5610</strain>
    </source>
</reference>
<accession>A0A222NZN6</accession>
<feature type="domain" description="HemY N-terminal" evidence="12">
    <location>
        <begin position="26"/>
        <end position="132"/>
    </location>
</feature>
<evidence type="ECO:0000256" key="5">
    <source>
        <dbReference type="ARBA" id="ARBA00022519"/>
    </source>
</evidence>
<keyword evidence="4" id="KW-1003">Cell membrane</keyword>
<keyword evidence="9" id="KW-0627">Porphyrin biosynthesis</keyword>
<feature type="repeat" description="TPR" evidence="10">
    <location>
        <begin position="326"/>
        <end position="359"/>
    </location>
</feature>
<proteinExistence type="predicted"/>
<dbReference type="SMART" id="SM00028">
    <property type="entry name" value="TPR"/>
    <property type="match status" value="4"/>
</dbReference>
<keyword evidence="5" id="KW-0997">Cell inner membrane</keyword>
<dbReference type="Pfam" id="PF07219">
    <property type="entry name" value="HemY_N"/>
    <property type="match status" value="1"/>
</dbReference>
<organism evidence="13 14">
    <name type="scientific">Legionella clemsonensis</name>
    <dbReference type="NCBI Taxonomy" id="1867846"/>
    <lineage>
        <taxon>Bacteria</taxon>
        <taxon>Pseudomonadati</taxon>
        <taxon>Pseudomonadota</taxon>
        <taxon>Gammaproteobacteria</taxon>
        <taxon>Legionellales</taxon>
        <taxon>Legionellaceae</taxon>
        <taxon>Legionella</taxon>
    </lineage>
</organism>
<dbReference type="EMBL" id="CP016397">
    <property type="protein sequence ID" value="ASQ45048.1"/>
    <property type="molecule type" value="Genomic_DNA"/>
</dbReference>
<evidence type="ECO:0000256" key="7">
    <source>
        <dbReference type="ARBA" id="ARBA00022989"/>
    </source>
</evidence>
<feature type="transmembrane region" description="Helical" evidence="11">
    <location>
        <begin position="41"/>
        <end position="62"/>
    </location>
</feature>
<dbReference type="GO" id="GO:0006779">
    <property type="term" value="P:porphyrin-containing compound biosynthetic process"/>
    <property type="evidence" value="ECO:0007669"/>
    <property type="project" value="UniProtKB-KW"/>
</dbReference>
<keyword evidence="8 11" id="KW-0472">Membrane</keyword>
<gene>
    <name evidence="13" type="ORF">clem_02430</name>
</gene>
<dbReference type="InterPro" id="IPR019734">
    <property type="entry name" value="TPR_rpt"/>
</dbReference>
<evidence type="ECO:0000256" key="9">
    <source>
        <dbReference type="ARBA" id="ARBA00023244"/>
    </source>
</evidence>
<evidence type="ECO:0000313" key="14">
    <source>
        <dbReference type="Proteomes" id="UP000201728"/>
    </source>
</evidence>
<evidence type="ECO:0000256" key="8">
    <source>
        <dbReference type="ARBA" id="ARBA00023136"/>
    </source>
</evidence>
<dbReference type="SUPFAM" id="SSF48452">
    <property type="entry name" value="TPR-like"/>
    <property type="match status" value="2"/>
</dbReference>
<comment type="pathway">
    <text evidence="3">Porphyrin-containing compound metabolism; protoheme biosynthesis.</text>
</comment>
<evidence type="ECO:0000256" key="4">
    <source>
        <dbReference type="ARBA" id="ARBA00022475"/>
    </source>
</evidence>
<dbReference type="GO" id="GO:0005886">
    <property type="term" value="C:plasma membrane"/>
    <property type="evidence" value="ECO:0007669"/>
    <property type="project" value="UniProtKB-SubCell"/>
</dbReference>
<evidence type="ECO:0000256" key="2">
    <source>
        <dbReference type="ARBA" id="ARBA00004429"/>
    </source>
</evidence>
<comment type="subcellular location">
    <subcellularLocation>
        <location evidence="2">Cell inner membrane</location>
        <topology evidence="2">Multi-pass membrane protein</topology>
    </subcellularLocation>
</comment>
<dbReference type="NCBIfam" id="TIGR00540">
    <property type="entry name" value="TPR_hemY_coli"/>
    <property type="match status" value="1"/>
</dbReference>
<dbReference type="GO" id="GO:0042168">
    <property type="term" value="P:heme metabolic process"/>
    <property type="evidence" value="ECO:0007669"/>
    <property type="project" value="InterPro"/>
</dbReference>
<dbReference type="OrthoDB" id="7053339at2"/>
<evidence type="ECO:0000256" key="1">
    <source>
        <dbReference type="ARBA" id="ARBA00002962"/>
    </source>
</evidence>
<protein>
    <submittedName>
        <fullName evidence="13">Putative protoheme IX biogenesis protein</fullName>
    </submittedName>
</protein>
<evidence type="ECO:0000256" key="10">
    <source>
        <dbReference type="PROSITE-ProRule" id="PRU00339"/>
    </source>
</evidence>
<evidence type="ECO:0000313" key="13">
    <source>
        <dbReference type="EMBL" id="ASQ45048.1"/>
    </source>
</evidence>
<evidence type="ECO:0000256" key="6">
    <source>
        <dbReference type="ARBA" id="ARBA00022692"/>
    </source>
</evidence>
<evidence type="ECO:0000259" key="12">
    <source>
        <dbReference type="Pfam" id="PF07219"/>
    </source>
</evidence>
<keyword evidence="10" id="KW-0802">TPR repeat</keyword>
<dbReference type="InterPro" id="IPR005254">
    <property type="entry name" value="Heme_biosyn_assoc_TPR_pro"/>
</dbReference>
<dbReference type="PROSITE" id="PS50005">
    <property type="entry name" value="TPR"/>
    <property type="match status" value="1"/>
</dbReference>
<keyword evidence="14" id="KW-1185">Reference proteome</keyword>
<dbReference type="Gene3D" id="1.25.40.10">
    <property type="entry name" value="Tetratricopeptide repeat domain"/>
    <property type="match status" value="2"/>
</dbReference>
<dbReference type="KEGG" id="lcd:clem_02430"/>
<dbReference type="RefSeq" id="WP_094090147.1">
    <property type="nucleotide sequence ID" value="NZ_CP016397.1"/>
</dbReference>
<dbReference type="Proteomes" id="UP000201728">
    <property type="component" value="Chromosome"/>
</dbReference>